<evidence type="ECO:0000256" key="5">
    <source>
        <dbReference type="SAM" id="MobiDB-lite"/>
    </source>
</evidence>
<dbReference type="InterPro" id="IPR003441">
    <property type="entry name" value="NAC-dom"/>
</dbReference>
<evidence type="ECO:0000259" key="6">
    <source>
        <dbReference type="PROSITE" id="PS51005"/>
    </source>
</evidence>
<proteinExistence type="predicted"/>
<dbReference type="PANTHER" id="PTHR31744">
    <property type="entry name" value="PROTEIN CUP-SHAPED COTYLEDON 2-RELATED"/>
    <property type="match status" value="1"/>
</dbReference>
<keyword evidence="4" id="KW-0539">Nucleus</keyword>
<keyword evidence="2" id="KW-0238">DNA-binding</keyword>
<gene>
    <name evidence="7" type="ORF">FRX31_013021</name>
</gene>
<evidence type="ECO:0000256" key="1">
    <source>
        <dbReference type="ARBA" id="ARBA00023015"/>
    </source>
</evidence>
<dbReference type="PROSITE" id="PS51005">
    <property type="entry name" value="NAC"/>
    <property type="match status" value="1"/>
</dbReference>
<evidence type="ECO:0000256" key="4">
    <source>
        <dbReference type="ARBA" id="ARBA00023242"/>
    </source>
</evidence>
<name>A0A7J6WMR5_THATH</name>
<dbReference type="SUPFAM" id="SSF101941">
    <property type="entry name" value="NAC domain"/>
    <property type="match status" value="1"/>
</dbReference>
<accession>A0A7J6WMR5</accession>
<keyword evidence="3" id="KW-0804">Transcription</keyword>
<sequence length="239" mass="27225">MDELPPGFRFYPTEEELVSFYLHNKLEGVREEEFHKVIPVVDIYQFDPWQLPQISGDLCYGDPEQWFFFTPQQDREARGGRPNRITNSGYWKATGSPAYVYSNDRVIGAKKTMVFYQGKAPTGNKTKWKMIEYKAIEGEATSLNTSTPVLRHGYSVCRIYVNSGTVRTFDRRPSGPTVTETLGNVHASTSQQSFMNTTDKASSSDIASQENHAHPSLPGDADDLEMPDTIWPWEQLNWL</sequence>
<organism evidence="7 8">
    <name type="scientific">Thalictrum thalictroides</name>
    <name type="common">Rue-anemone</name>
    <name type="synonym">Anemone thalictroides</name>
    <dbReference type="NCBI Taxonomy" id="46969"/>
    <lineage>
        <taxon>Eukaryota</taxon>
        <taxon>Viridiplantae</taxon>
        <taxon>Streptophyta</taxon>
        <taxon>Embryophyta</taxon>
        <taxon>Tracheophyta</taxon>
        <taxon>Spermatophyta</taxon>
        <taxon>Magnoliopsida</taxon>
        <taxon>Ranunculales</taxon>
        <taxon>Ranunculaceae</taxon>
        <taxon>Thalictroideae</taxon>
        <taxon>Thalictrum</taxon>
    </lineage>
</organism>
<keyword evidence="8" id="KW-1185">Reference proteome</keyword>
<protein>
    <submittedName>
        <fullName evidence="7">Nac domain-containing protein</fullName>
    </submittedName>
</protein>
<dbReference type="Proteomes" id="UP000554482">
    <property type="component" value="Unassembled WGS sequence"/>
</dbReference>
<dbReference type="EMBL" id="JABWDY010014766">
    <property type="protein sequence ID" value="KAF5197392.1"/>
    <property type="molecule type" value="Genomic_DNA"/>
</dbReference>
<dbReference type="Pfam" id="PF02365">
    <property type="entry name" value="NAM"/>
    <property type="match status" value="1"/>
</dbReference>
<evidence type="ECO:0000256" key="2">
    <source>
        <dbReference type="ARBA" id="ARBA00023125"/>
    </source>
</evidence>
<comment type="caution">
    <text evidence="7">The sequence shown here is derived from an EMBL/GenBank/DDBJ whole genome shotgun (WGS) entry which is preliminary data.</text>
</comment>
<dbReference type="OrthoDB" id="622307at2759"/>
<feature type="region of interest" description="Disordered" evidence="5">
    <location>
        <begin position="188"/>
        <end position="226"/>
    </location>
</feature>
<keyword evidence="1" id="KW-0805">Transcription regulation</keyword>
<feature type="compositionally biased region" description="Polar residues" evidence="5">
    <location>
        <begin position="188"/>
        <end position="210"/>
    </location>
</feature>
<dbReference type="PANTHER" id="PTHR31744:SF220">
    <property type="entry name" value="LOW QUALITY PROTEIN: NAC DOMAIN-CONTAINING PROTEIN 90-LIKE"/>
    <property type="match status" value="1"/>
</dbReference>
<dbReference type="InterPro" id="IPR036093">
    <property type="entry name" value="NAC_dom_sf"/>
</dbReference>
<dbReference type="Gene3D" id="2.170.150.80">
    <property type="entry name" value="NAC domain"/>
    <property type="match status" value="1"/>
</dbReference>
<dbReference type="AlphaFoldDB" id="A0A7J6WMR5"/>
<evidence type="ECO:0000313" key="7">
    <source>
        <dbReference type="EMBL" id="KAF5197392.1"/>
    </source>
</evidence>
<evidence type="ECO:0000313" key="8">
    <source>
        <dbReference type="Proteomes" id="UP000554482"/>
    </source>
</evidence>
<dbReference type="GO" id="GO:0006355">
    <property type="term" value="P:regulation of DNA-templated transcription"/>
    <property type="evidence" value="ECO:0007669"/>
    <property type="project" value="InterPro"/>
</dbReference>
<feature type="domain" description="NAC" evidence="6">
    <location>
        <begin position="4"/>
        <end position="162"/>
    </location>
</feature>
<reference evidence="7 8" key="1">
    <citation type="submission" date="2020-06" db="EMBL/GenBank/DDBJ databases">
        <title>Transcriptomic and genomic resources for Thalictrum thalictroides and T. hernandezii: Facilitating candidate gene discovery in an emerging model plant lineage.</title>
        <authorList>
            <person name="Arias T."/>
            <person name="Riano-Pachon D.M."/>
            <person name="Di Stilio V.S."/>
        </authorList>
    </citation>
    <scope>NUCLEOTIDE SEQUENCE [LARGE SCALE GENOMIC DNA]</scope>
    <source>
        <strain evidence="8">cv. WT478/WT964</strain>
        <tissue evidence="7">Leaves</tissue>
    </source>
</reference>
<evidence type="ECO:0000256" key="3">
    <source>
        <dbReference type="ARBA" id="ARBA00023163"/>
    </source>
</evidence>
<dbReference type="GO" id="GO:0003677">
    <property type="term" value="F:DNA binding"/>
    <property type="evidence" value="ECO:0007669"/>
    <property type="project" value="UniProtKB-KW"/>
</dbReference>